<keyword evidence="2" id="KW-1133">Transmembrane helix</keyword>
<sequence length="226" mass="25663">MSSQPLVTTSSSLSRYVVLTGEEKVACYKKAFNHIWHGAPAIILAAALLMFCIFGFVLGSILLGAPLEGASILYDVILPWLLPSILVFVLLVLPLNIYAYSHHKQVLALHERITQSNYKEIYDHCEKEKKTPNKKALSLYIESRVLVPEYSKRFSSMILGKTLKIIPKKDSPESLKHDELIQKALERAKENIYMNKNQREKRDEREAKKEAKNAPKTNPLWEGLGT</sequence>
<evidence type="ECO:0000256" key="1">
    <source>
        <dbReference type="SAM" id="MobiDB-lite"/>
    </source>
</evidence>
<feature type="region of interest" description="Disordered" evidence="1">
    <location>
        <begin position="191"/>
        <end position="226"/>
    </location>
</feature>
<accession>A0A0F7WVL3</accession>
<feature type="compositionally biased region" description="Basic and acidic residues" evidence="1">
    <location>
        <begin position="197"/>
        <end position="213"/>
    </location>
</feature>
<name>A0A0F7WVL3_CHLPN</name>
<keyword evidence="2" id="KW-0812">Transmembrane</keyword>
<gene>
    <name evidence="3" type="ORF">BN1224_DC9_BG_00020</name>
</gene>
<proteinExistence type="predicted"/>
<feature type="transmembrane region" description="Helical" evidence="2">
    <location>
        <begin position="39"/>
        <end position="65"/>
    </location>
</feature>
<keyword evidence="2" id="KW-0472">Membrane</keyword>
<reference evidence="3" key="1">
    <citation type="submission" date="2015-05" db="EMBL/GenBank/DDBJ databases">
        <authorList>
            <person name="Rattei Thomas"/>
        </authorList>
    </citation>
    <scope>NUCLEOTIDE SEQUENCE</scope>
    <source>
        <strain evidence="3">DC9</strain>
    </source>
</reference>
<feature type="transmembrane region" description="Helical" evidence="2">
    <location>
        <begin position="77"/>
        <end position="100"/>
    </location>
</feature>
<evidence type="ECO:0000256" key="2">
    <source>
        <dbReference type="SAM" id="Phobius"/>
    </source>
</evidence>
<organism evidence="3">
    <name type="scientific">Chlamydia pneumoniae</name>
    <name type="common">Chlamydophila pneumoniae</name>
    <dbReference type="NCBI Taxonomy" id="83558"/>
    <lineage>
        <taxon>Bacteria</taxon>
        <taxon>Pseudomonadati</taxon>
        <taxon>Chlamydiota</taxon>
        <taxon>Chlamydiia</taxon>
        <taxon>Chlamydiales</taxon>
        <taxon>Chlamydiaceae</taxon>
        <taxon>Chlamydia/Chlamydophila group</taxon>
        <taxon>Chlamydia</taxon>
    </lineage>
</organism>
<evidence type="ECO:0000313" key="3">
    <source>
        <dbReference type="EMBL" id="CRI42354.1"/>
    </source>
</evidence>
<protein>
    <submittedName>
        <fullName evidence="3">Uncharacterized protein</fullName>
    </submittedName>
</protein>
<dbReference type="AlphaFoldDB" id="A0A0F7WVL3"/>
<dbReference type="EMBL" id="LN847038">
    <property type="protein sequence ID" value="CRI42354.1"/>
    <property type="molecule type" value="Genomic_DNA"/>
</dbReference>